<comment type="caution">
    <text evidence="14">The sequence shown here is derived from an EMBL/GenBank/DDBJ whole genome shotgun (WGS) entry which is preliminary data.</text>
</comment>
<evidence type="ECO:0000256" key="2">
    <source>
        <dbReference type="ARBA" id="ARBA00006931"/>
    </source>
</evidence>
<comment type="similarity">
    <text evidence="2 10">Belongs to the GPI inositol-deacylase family.</text>
</comment>
<feature type="transmembrane region" description="Helical" evidence="10">
    <location>
        <begin position="929"/>
        <end position="959"/>
    </location>
</feature>
<keyword evidence="8 10" id="KW-1133">Transmembrane helix</keyword>
<comment type="subcellular location">
    <subcellularLocation>
        <location evidence="1">Endoplasmic reticulum membrane</location>
        <topology evidence="1">Multi-pass membrane protein</topology>
    </subcellularLocation>
</comment>
<dbReference type="Gene3D" id="3.40.50.1820">
    <property type="entry name" value="alpha/beta hydrolase"/>
    <property type="match status" value="1"/>
</dbReference>
<dbReference type="Pfam" id="PF07819">
    <property type="entry name" value="PGAP1"/>
    <property type="match status" value="1"/>
</dbReference>
<keyword evidence="7 10" id="KW-0653">Protein transport</keyword>
<name>A0A1X2G9K7_9FUNG</name>
<keyword evidence="9 10" id="KW-0472">Membrane</keyword>
<dbReference type="PANTHER" id="PTHR15495">
    <property type="entry name" value="NEGATIVE REGULATOR OF VESICLE FORMATION-RELATED"/>
    <property type="match status" value="1"/>
</dbReference>
<evidence type="ECO:0000256" key="9">
    <source>
        <dbReference type="ARBA" id="ARBA00023136"/>
    </source>
</evidence>
<feature type="transmembrane region" description="Helical" evidence="10">
    <location>
        <begin position="761"/>
        <end position="781"/>
    </location>
</feature>
<feature type="transmembrane region" description="Helical" evidence="10">
    <location>
        <begin position="44"/>
        <end position="68"/>
    </location>
</feature>
<dbReference type="GO" id="GO:0006505">
    <property type="term" value="P:GPI anchor metabolic process"/>
    <property type="evidence" value="ECO:0007669"/>
    <property type="project" value="TreeGrafter"/>
</dbReference>
<evidence type="ECO:0000256" key="11">
    <source>
        <dbReference type="SAM" id="MobiDB-lite"/>
    </source>
</evidence>
<sequence>MNHSVSSEKSRDDQDDEPEDETAMHVSYPVATQPLPLWYRVSTAWALALLIIVLLAVSIVAVILDSFFHYQKDQSTCQESYMRPVFLKQDGFDSEMTRFAGKYSLYLYREKGVDLSDQPTGIPVLFIPGHAGSYKQVRSIASESSYYYYQNYARHMDNWDQGMRPLDFYTVDFNEEFSALHGQSLLEQAEYLNDAIDYILKLYPFSRRWGMEQHHPLPDPTSVMIVAHSMGGTVARAMFTMHNYQPSTINTIITLATPHLLPPAPFDWKLSQIYDDIHQFWKAAFEPTALSVHPLRPSPVDILKDVCLISIAGGNLDTTVSSDSANVNPFLPPSHGFTVFTSTVPFVWSGADHIQILSCNQVVHVLAKTLLNIVDARRGSQTKPLDERMHIMENAFLSGLEPRIGDGSDLAFGDLTFYDIKPNQSQFLLPGQRLVLDKDARIETPAMIFLPVYEGADAFSIMSNHAFGSHHPLELVLCSKRETLLKGTIRMGCRAAGDALRVALPSSTTDASPPYTFASVTFDEMRPYEFLALIDRHVAPWPHDFFLLAEPYDFDANTRTVDQSMLSIALKGIHLQLNPALYSTVHFTALESAMLAYHVRVHRPPCQQLHFPPLLRQSITAMHESKFYTNVHSSPIEMSRHGSMPFFANSPNPHNRKRQMIAPSPVLASGASVSPSMQQQFGYSSDDIANGLALQLWMDPTCPYPTSLDVTIDWYGSAGRIGFRNGILLPSSCFIVVLTLWIVQLRCYFNTGIYPSYMQAMVFSLRAVFPLLLIALSLATLSQTAQYEFAPLHEQWQQYFPTVHWHDVLTGRTDGFFWWLPPVGILLGIGLMTIIWFVVSTALRGLALLFQCVLPKPSTISSPTYIQPSTVSSSTMPPSASSGSSTSLHYAFPPHPWQQPPSPSGWSLLPLLDGIAHHDAERQRLERRIVVTLILFSLVATCIPYQFVFLVAFLVHLISCIRSYPLLPHDHKRASRHHFLVSILLLFVALLPFNAPILIIWIRNLSVHWFVPFSSDHSVLAIAPFLVYIELLTNDRAIVPRLTSK</sequence>
<protein>
    <recommendedName>
        <fullName evidence="10">GPI inositol-deacylase</fullName>
        <ecNumber evidence="10">3.1.-.-</ecNumber>
    </recommendedName>
</protein>
<dbReference type="EMBL" id="MCGT01000029">
    <property type="protein sequence ID" value="ORX48560.1"/>
    <property type="molecule type" value="Genomic_DNA"/>
</dbReference>
<evidence type="ECO:0000259" key="13">
    <source>
        <dbReference type="Pfam" id="PF25140"/>
    </source>
</evidence>
<feature type="transmembrane region" description="Helical" evidence="10">
    <location>
        <begin position="979"/>
        <end position="1002"/>
    </location>
</feature>
<feature type="transmembrane region" description="Helical" evidence="10">
    <location>
        <begin position="727"/>
        <end position="749"/>
    </location>
</feature>
<dbReference type="InterPro" id="IPR056824">
    <property type="entry name" value="PGAP1_TMD"/>
</dbReference>
<dbReference type="GO" id="GO:0050185">
    <property type="term" value="F:phosphatidylinositol deacylase activity"/>
    <property type="evidence" value="ECO:0007669"/>
    <property type="project" value="TreeGrafter"/>
</dbReference>
<dbReference type="SUPFAM" id="SSF53474">
    <property type="entry name" value="alpha/beta-Hydrolases"/>
    <property type="match status" value="1"/>
</dbReference>
<evidence type="ECO:0000256" key="10">
    <source>
        <dbReference type="RuleBase" id="RU365011"/>
    </source>
</evidence>
<evidence type="ECO:0000259" key="12">
    <source>
        <dbReference type="Pfam" id="PF07819"/>
    </source>
</evidence>
<evidence type="ECO:0000256" key="4">
    <source>
        <dbReference type="ARBA" id="ARBA00022692"/>
    </source>
</evidence>
<comment type="function">
    <text evidence="10">Involved in inositol deacylation of GPI-anchored proteins which plays important roles in the quality control and ER-associated degradation of GPI-anchored proteins.</text>
</comment>
<dbReference type="OrthoDB" id="348976at2759"/>
<feature type="transmembrane region" description="Helical" evidence="10">
    <location>
        <begin position="816"/>
        <end position="839"/>
    </location>
</feature>
<feature type="domain" description="GPI inositol-deacylase transmembrane" evidence="13">
    <location>
        <begin position="729"/>
        <end position="1044"/>
    </location>
</feature>
<keyword evidence="3 10" id="KW-0813">Transport</keyword>
<feature type="domain" description="GPI inositol-deacylase PGAP1-like alpha/beta" evidence="12">
    <location>
        <begin position="119"/>
        <end position="372"/>
    </location>
</feature>
<accession>A0A1X2G9K7</accession>
<evidence type="ECO:0000256" key="3">
    <source>
        <dbReference type="ARBA" id="ARBA00022448"/>
    </source>
</evidence>
<dbReference type="Proteomes" id="UP000242146">
    <property type="component" value="Unassembled WGS sequence"/>
</dbReference>
<feature type="region of interest" description="Disordered" evidence="11">
    <location>
        <begin position="1"/>
        <end position="22"/>
    </location>
</feature>
<dbReference type="GO" id="GO:0006888">
    <property type="term" value="P:endoplasmic reticulum to Golgi vesicle-mediated transport"/>
    <property type="evidence" value="ECO:0007669"/>
    <property type="project" value="TreeGrafter"/>
</dbReference>
<dbReference type="InterPro" id="IPR039529">
    <property type="entry name" value="PGAP1/BST1"/>
</dbReference>
<reference evidence="14 15" key="1">
    <citation type="submission" date="2016-07" db="EMBL/GenBank/DDBJ databases">
        <title>Pervasive Adenine N6-methylation of Active Genes in Fungi.</title>
        <authorList>
            <consortium name="DOE Joint Genome Institute"/>
            <person name="Mondo S.J."/>
            <person name="Dannebaum R.O."/>
            <person name="Kuo R.C."/>
            <person name="Labutti K."/>
            <person name="Haridas S."/>
            <person name="Kuo A."/>
            <person name="Salamov A."/>
            <person name="Ahrendt S.R."/>
            <person name="Lipzen A."/>
            <person name="Sullivan W."/>
            <person name="Andreopoulos W.B."/>
            <person name="Clum A."/>
            <person name="Lindquist E."/>
            <person name="Daum C."/>
            <person name="Ramamoorthy G.K."/>
            <person name="Gryganskyi A."/>
            <person name="Culley D."/>
            <person name="Magnuson J.K."/>
            <person name="James T.Y."/>
            <person name="O'Malley M.A."/>
            <person name="Stajich J.E."/>
            <person name="Spatafora J.W."/>
            <person name="Visel A."/>
            <person name="Grigoriev I.V."/>
        </authorList>
    </citation>
    <scope>NUCLEOTIDE SEQUENCE [LARGE SCALE GENOMIC DNA]</scope>
    <source>
        <strain evidence="14 15">NRRL 3301</strain>
    </source>
</reference>
<gene>
    <name evidence="14" type="ORF">DM01DRAFT_1348189</name>
</gene>
<proteinExistence type="inferred from homology"/>
<dbReference type="STRING" id="101127.A0A1X2G9K7"/>
<keyword evidence="15" id="KW-1185">Reference proteome</keyword>
<dbReference type="EC" id="3.1.-.-" evidence="10"/>
<evidence type="ECO:0000256" key="1">
    <source>
        <dbReference type="ARBA" id="ARBA00004477"/>
    </source>
</evidence>
<dbReference type="InterPro" id="IPR012908">
    <property type="entry name" value="PGAP1-ab_dom-like"/>
</dbReference>
<evidence type="ECO:0000256" key="5">
    <source>
        <dbReference type="ARBA" id="ARBA00022801"/>
    </source>
</evidence>
<keyword evidence="4 10" id="KW-0812">Transmembrane</keyword>
<evidence type="ECO:0000256" key="8">
    <source>
        <dbReference type="ARBA" id="ARBA00022989"/>
    </source>
</evidence>
<organism evidence="14 15">
    <name type="scientific">Hesseltinella vesiculosa</name>
    <dbReference type="NCBI Taxonomy" id="101127"/>
    <lineage>
        <taxon>Eukaryota</taxon>
        <taxon>Fungi</taxon>
        <taxon>Fungi incertae sedis</taxon>
        <taxon>Mucoromycota</taxon>
        <taxon>Mucoromycotina</taxon>
        <taxon>Mucoromycetes</taxon>
        <taxon>Mucorales</taxon>
        <taxon>Cunninghamellaceae</taxon>
        <taxon>Hesseltinella</taxon>
    </lineage>
</organism>
<evidence type="ECO:0000313" key="15">
    <source>
        <dbReference type="Proteomes" id="UP000242146"/>
    </source>
</evidence>
<keyword evidence="5 10" id="KW-0378">Hydrolase</keyword>
<dbReference type="GO" id="GO:0005789">
    <property type="term" value="C:endoplasmic reticulum membrane"/>
    <property type="evidence" value="ECO:0007669"/>
    <property type="project" value="UniProtKB-SubCell"/>
</dbReference>
<keyword evidence="6 10" id="KW-0256">Endoplasmic reticulum</keyword>
<feature type="compositionally biased region" description="Basic and acidic residues" evidence="11">
    <location>
        <begin position="1"/>
        <end position="12"/>
    </location>
</feature>
<evidence type="ECO:0000256" key="6">
    <source>
        <dbReference type="ARBA" id="ARBA00022824"/>
    </source>
</evidence>
<evidence type="ECO:0000313" key="14">
    <source>
        <dbReference type="EMBL" id="ORX48560.1"/>
    </source>
</evidence>
<dbReference type="InterPro" id="IPR029058">
    <property type="entry name" value="AB_hydrolase_fold"/>
</dbReference>
<dbReference type="PANTHER" id="PTHR15495:SF7">
    <property type="entry name" value="GPI INOSITOL-DEACYLASE"/>
    <property type="match status" value="1"/>
</dbReference>
<dbReference type="Pfam" id="PF25140">
    <property type="entry name" value="PGAP1_TMD"/>
    <property type="match status" value="1"/>
</dbReference>
<dbReference type="AlphaFoldDB" id="A0A1X2G9K7"/>
<evidence type="ECO:0000256" key="7">
    <source>
        <dbReference type="ARBA" id="ARBA00022927"/>
    </source>
</evidence>
<dbReference type="GO" id="GO:0015031">
    <property type="term" value="P:protein transport"/>
    <property type="evidence" value="ECO:0007669"/>
    <property type="project" value="UniProtKB-KW"/>
</dbReference>